<comment type="caution">
    <text evidence="2">The sequence shown here is derived from an EMBL/GenBank/DDBJ whole genome shotgun (WGS) entry which is preliminary data.</text>
</comment>
<organism evidence="2 3">
    <name type="scientific">Lactuca virosa</name>
    <dbReference type="NCBI Taxonomy" id="75947"/>
    <lineage>
        <taxon>Eukaryota</taxon>
        <taxon>Viridiplantae</taxon>
        <taxon>Streptophyta</taxon>
        <taxon>Embryophyta</taxon>
        <taxon>Tracheophyta</taxon>
        <taxon>Spermatophyta</taxon>
        <taxon>Magnoliopsida</taxon>
        <taxon>eudicotyledons</taxon>
        <taxon>Gunneridae</taxon>
        <taxon>Pentapetalae</taxon>
        <taxon>asterids</taxon>
        <taxon>campanulids</taxon>
        <taxon>Asterales</taxon>
        <taxon>Asteraceae</taxon>
        <taxon>Cichorioideae</taxon>
        <taxon>Cichorieae</taxon>
        <taxon>Lactucinae</taxon>
        <taxon>Lactuca</taxon>
    </lineage>
</organism>
<accession>A0AAU9PCZ2</accession>
<dbReference type="Pfam" id="PF00076">
    <property type="entry name" value="RRM_1"/>
    <property type="match status" value="1"/>
</dbReference>
<evidence type="ECO:0000259" key="1">
    <source>
        <dbReference type="Pfam" id="PF00076"/>
    </source>
</evidence>
<dbReference type="Gene3D" id="3.30.70.330">
    <property type="match status" value="1"/>
</dbReference>
<dbReference type="InterPro" id="IPR035979">
    <property type="entry name" value="RBD_domain_sf"/>
</dbReference>
<sequence>MVGNGLASRSRTQVGNLKLIENVSSPFYVTNFPIDLGVKELWDACAKVGTMADVYIAKKLSKLGKRFAFVRFIKVSDDKLLERKIREIWLGLYHLFASVARFQREPDRKRQSDSHVHGDQVVSKINGQGLESYATVVKGGKGMYGLKEPKSTVCTLSGKEICNNLSLRLRCLRNSGILD</sequence>
<protein>
    <recommendedName>
        <fullName evidence="1">RRM domain-containing protein</fullName>
    </recommendedName>
</protein>
<reference evidence="2 3" key="1">
    <citation type="submission" date="2022-01" db="EMBL/GenBank/DDBJ databases">
        <authorList>
            <person name="Xiong W."/>
            <person name="Schranz E."/>
        </authorList>
    </citation>
    <scope>NUCLEOTIDE SEQUENCE [LARGE SCALE GENOMIC DNA]</scope>
</reference>
<proteinExistence type="predicted"/>
<dbReference type="SUPFAM" id="SSF54928">
    <property type="entry name" value="RNA-binding domain, RBD"/>
    <property type="match status" value="1"/>
</dbReference>
<name>A0AAU9PCZ2_9ASTR</name>
<dbReference type="InterPro" id="IPR012677">
    <property type="entry name" value="Nucleotide-bd_a/b_plait_sf"/>
</dbReference>
<feature type="domain" description="RRM" evidence="1">
    <location>
        <begin position="28"/>
        <end position="76"/>
    </location>
</feature>
<dbReference type="Proteomes" id="UP001157418">
    <property type="component" value="Unassembled WGS sequence"/>
</dbReference>
<dbReference type="CDD" id="cd00590">
    <property type="entry name" value="RRM_SF"/>
    <property type="match status" value="1"/>
</dbReference>
<evidence type="ECO:0000313" key="2">
    <source>
        <dbReference type="EMBL" id="CAH1448081.1"/>
    </source>
</evidence>
<dbReference type="EMBL" id="CAKMRJ010005634">
    <property type="protein sequence ID" value="CAH1448081.1"/>
    <property type="molecule type" value="Genomic_DNA"/>
</dbReference>
<evidence type="ECO:0000313" key="3">
    <source>
        <dbReference type="Proteomes" id="UP001157418"/>
    </source>
</evidence>
<gene>
    <name evidence="2" type="ORF">LVIROSA_LOCUS33647</name>
</gene>
<keyword evidence="3" id="KW-1185">Reference proteome</keyword>
<dbReference type="GO" id="GO:0003723">
    <property type="term" value="F:RNA binding"/>
    <property type="evidence" value="ECO:0007669"/>
    <property type="project" value="InterPro"/>
</dbReference>
<dbReference type="AlphaFoldDB" id="A0AAU9PCZ2"/>
<dbReference type="InterPro" id="IPR000504">
    <property type="entry name" value="RRM_dom"/>
</dbReference>